<dbReference type="PRINTS" id="PR00380">
    <property type="entry name" value="KINESINHEAVY"/>
</dbReference>
<keyword evidence="6" id="KW-1185">Reference proteome</keyword>
<dbReference type="InterPro" id="IPR027640">
    <property type="entry name" value="Kinesin-like_fam"/>
</dbReference>
<feature type="compositionally biased region" description="Polar residues" evidence="3">
    <location>
        <begin position="68"/>
        <end position="84"/>
    </location>
</feature>
<dbReference type="PANTHER" id="PTHR47971:SF9">
    <property type="entry name" value="KINESIN-LIKE PROTEIN KIN-13B"/>
    <property type="match status" value="1"/>
</dbReference>
<protein>
    <recommendedName>
        <fullName evidence="4">Kinesin motor domain-containing protein</fullName>
    </recommendedName>
</protein>
<dbReference type="PANTHER" id="PTHR47971">
    <property type="entry name" value="KINESIN-RELATED PROTEIN 6"/>
    <property type="match status" value="1"/>
</dbReference>
<feature type="domain" description="Kinesin motor" evidence="4">
    <location>
        <begin position="1"/>
        <end position="291"/>
    </location>
</feature>
<dbReference type="PROSITE" id="PS50067">
    <property type="entry name" value="KINESIN_MOTOR_2"/>
    <property type="match status" value="1"/>
</dbReference>
<reference evidence="5" key="1">
    <citation type="journal article" date="2016" name="Nat. Genet.">
        <title>A high-quality carrot genome assembly provides new insights into carotenoid accumulation and asterid genome evolution.</title>
        <authorList>
            <person name="Iorizzo M."/>
            <person name="Ellison S."/>
            <person name="Senalik D."/>
            <person name="Zeng P."/>
            <person name="Satapoomin P."/>
            <person name="Huang J."/>
            <person name="Bowman M."/>
            <person name="Iovene M."/>
            <person name="Sanseverino W."/>
            <person name="Cavagnaro P."/>
            <person name="Yildiz M."/>
            <person name="Macko-Podgorni A."/>
            <person name="Moranska E."/>
            <person name="Grzebelus E."/>
            <person name="Grzebelus D."/>
            <person name="Ashrafi H."/>
            <person name="Zheng Z."/>
            <person name="Cheng S."/>
            <person name="Spooner D."/>
            <person name="Van Deynze A."/>
            <person name="Simon P."/>
        </authorList>
    </citation>
    <scope>NUCLEOTIDE SEQUENCE</scope>
    <source>
        <tissue evidence="5">Leaf</tissue>
    </source>
</reference>
<dbReference type="GO" id="GO:0007018">
    <property type="term" value="P:microtubule-based movement"/>
    <property type="evidence" value="ECO:0007669"/>
    <property type="project" value="InterPro"/>
</dbReference>
<reference evidence="5" key="2">
    <citation type="submission" date="2022-03" db="EMBL/GenBank/DDBJ databases">
        <title>Draft title - Genomic analysis of global carrot germplasm unveils the trajectory of domestication and the origin of high carotenoid orange carrot.</title>
        <authorList>
            <person name="Iorizzo M."/>
            <person name="Ellison S."/>
            <person name="Senalik D."/>
            <person name="Macko-Podgorni A."/>
            <person name="Grzebelus D."/>
            <person name="Bostan H."/>
            <person name="Rolling W."/>
            <person name="Curaba J."/>
            <person name="Simon P."/>
        </authorList>
    </citation>
    <scope>NUCLEOTIDE SEQUENCE</scope>
    <source>
        <tissue evidence="5">Leaf</tissue>
    </source>
</reference>
<gene>
    <name evidence="5" type="ORF">DCAR_0728156</name>
</gene>
<organism evidence="5 6">
    <name type="scientific">Daucus carota subsp. sativus</name>
    <name type="common">Carrot</name>
    <dbReference type="NCBI Taxonomy" id="79200"/>
    <lineage>
        <taxon>Eukaryota</taxon>
        <taxon>Viridiplantae</taxon>
        <taxon>Streptophyta</taxon>
        <taxon>Embryophyta</taxon>
        <taxon>Tracheophyta</taxon>
        <taxon>Spermatophyta</taxon>
        <taxon>Magnoliopsida</taxon>
        <taxon>eudicotyledons</taxon>
        <taxon>Gunneridae</taxon>
        <taxon>Pentapetalae</taxon>
        <taxon>asterids</taxon>
        <taxon>campanulids</taxon>
        <taxon>Apiales</taxon>
        <taxon>Apiaceae</taxon>
        <taxon>Apioideae</taxon>
        <taxon>Scandiceae</taxon>
        <taxon>Daucinae</taxon>
        <taxon>Daucus</taxon>
        <taxon>Daucus sect. Daucus</taxon>
    </lineage>
</organism>
<sequence length="426" mass="48685">MNPGYDRIGWVNFLYKKKEGRITFQGACENGPLNFIDQTTRKIGRPKVTISEDVVERRRLSKWRQNARRTGQQGVDNSCDTPSSRMSEVHRVRKLCIREDGKQQVRIVGFQEFGVLHVNTVMDLTERGNSTRSTGTTGANEESSQSHDKYASYCHSIVQGYKYQVIIGVGFYDHAILRLAIKKLLREWNQSLLVLLASMYRCASVDDSNLPRKSMEGAEISKSLCALNECIRALDSDQGHIPFRGSKLAEVLRDSFFSDPHTVMIFCIFPNSGSCERTLNTLRYADRVRSLCMGTSRFRKDTLSSSLNIRSSTALPLSSVSTGSGALSKLKWSLLNHSHMNVLLMDEYKTAQHHRPFQIKIQGSARESPDHTVDDYFDDYEETYEQNEQFQTRNASETILGNRQYLRLRTDIQTKKEENDRVNAHR</sequence>
<dbReference type="GO" id="GO:0005874">
    <property type="term" value="C:microtubule"/>
    <property type="evidence" value="ECO:0007669"/>
    <property type="project" value="TreeGrafter"/>
</dbReference>
<dbReference type="Proteomes" id="UP000077755">
    <property type="component" value="Chromosome 7"/>
</dbReference>
<evidence type="ECO:0000313" key="6">
    <source>
        <dbReference type="Proteomes" id="UP000077755"/>
    </source>
</evidence>
<dbReference type="InterPro" id="IPR027417">
    <property type="entry name" value="P-loop_NTPase"/>
</dbReference>
<dbReference type="Gene3D" id="3.40.850.10">
    <property type="entry name" value="Kinesin motor domain"/>
    <property type="match status" value="1"/>
</dbReference>
<proteinExistence type="inferred from homology"/>
<dbReference type="InterPro" id="IPR001752">
    <property type="entry name" value="Kinesin_motor_dom"/>
</dbReference>
<evidence type="ECO:0000256" key="1">
    <source>
        <dbReference type="ARBA" id="ARBA00023175"/>
    </source>
</evidence>
<comment type="caution">
    <text evidence="2">Lacks conserved residue(s) required for the propagation of feature annotation.</text>
</comment>
<dbReference type="GO" id="GO:0008017">
    <property type="term" value="F:microtubule binding"/>
    <property type="evidence" value="ECO:0007669"/>
    <property type="project" value="InterPro"/>
</dbReference>
<evidence type="ECO:0000259" key="4">
    <source>
        <dbReference type="PROSITE" id="PS50067"/>
    </source>
</evidence>
<dbReference type="InterPro" id="IPR036961">
    <property type="entry name" value="Kinesin_motor_dom_sf"/>
</dbReference>
<dbReference type="GO" id="GO:0003777">
    <property type="term" value="F:microtubule motor activity"/>
    <property type="evidence" value="ECO:0007669"/>
    <property type="project" value="InterPro"/>
</dbReference>
<dbReference type="GO" id="GO:0005524">
    <property type="term" value="F:ATP binding"/>
    <property type="evidence" value="ECO:0007669"/>
    <property type="project" value="InterPro"/>
</dbReference>
<dbReference type="GO" id="GO:0007019">
    <property type="term" value="P:microtubule depolymerization"/>
    <property type="evidence" value="ECO:0007669"/>
    <property type="project" value="TreeGrafter"/>
</dbReference>
<comment type="similarity">
    <text evidence="2">Belongs to the TRAFAC class myosin-kinesin ATPase superfamily. Kinesin family.</text>
</comment>
<dbReference type="SMART" id="SM00129">
    <property type="entry name" value="KISc"/>
    <property type="match status" value="1"/>
</dbReference>
<feature type="region of interest" description="Disordered" evidence="3">
    <location>
        <begin position="64"/>
        <end position="84"/>
    </location>
</feature>
<dbReference type="EMBL" id="CP093349">
    <property type="protein sequence ID" value="WOH08709.1"/>
    <property type="molecule type" value="Genomic_DNA"/>
</dbReference>
<dbReference type="SUPFAM" id="SSF52540">
    <property type="entry name" value="P-loop containing nucleoside triphosphate hydrolases"/>
    <property type="match status" value="1"/>
</dbReference>
<dbReference type="Pfam" id="PF00225">
    <property type="entry name" value="Kinesin"/>
    <property type="match status" value="1"/>
</dbReference>
<name>A0AAF0XKW7_DAUCS</name>
<evidence type="ECO:0000256" key="2">
    <source>
        <dbReference type="PROSITE-ProRule" id="PRU00283"/>
    </source>
</evidence>
<evidence type="ECO:0000313" key="5">
    <source>
        <dbReference type="EMBL" id="WOH08709.1"/>
    </source>
</evidence>
<dbReference type="AlphaFoldDB" id="A0AAF0XKW7"/>
<evidence type="ECO:0000256" key="3">
    <source>
        <dbReference type="SAM" id="MobiDB-lite"/>
    </source>
</evidence>
<accession>A0AAF0XKW7</accession>
<keyword evidence="1" id="KW-0505">Motor protein</keyword>